<sequence length="534" mass="57986">MAQSVRSVFGSRRENPAAIRPRPRSYNRSALLVTCACLIAPMASLQAQEASGSAAEPEASSREIIVTARKREESALEVPVIETVLTADTIERAAITSIDDIAKFAPGLQVGESVLSIGTQVSLRGIGTSAFDPGVDQSVSLNIDGLSFSQGLAFQSGTFDLAQIEVLKGPQALFFGKSSPGGVISIRTADPRDDLEVIVRSGYEFEANEYRGELILSAPITDTLGIRLAGMGYNGDGYFRNRAIGLAGTGAKRPDNRLGGGDGFQLRGTVKFEPSSAFDARLKLNYVEDTNEYPGAVQLSSCPEGTAPSAGNPFPRPIDPNDDCKLDRSIYLVDLDPAAFPLVVRRGQQFNDKQQTFGTLEMNLSPVEDLTLSSVTGYYDLSSTTQFNTFQTGYAGPGLAHQSFYDRAEFTQEIRLNSDFAGPLNFTAGAFYQNADVSLLQPVFGNRTVLPASRTTLSKRVNNLDIESWSIFGQLRFRPVETLELAVGGRYTDEKRGDEVFDFSPTPLSRLQCPRLPRIPSLLRSRSPTRRPMT</sequence>
<keyword evidence="4" id="KW-0410">Iron transport</keyword>
<evidence type="ECO:0000256" key="4">
    <source>
        <dbReference type="ARBA" id="ARBA00022496"/>
    </source>
</evidence>
<evidence type="ECO:0000256" key="8">
    <source>
        <dbReference type="ARBA" id="ARBA00023077"/>
    </source>
</evidence>
<dbReference type="PROSITE" id="PS52016">
    <property type="entry name" value="TONB_DEPENDENT_REC_3"/>
    <property type="match status" value="1"/>
</dbReference>
<keyword evidence="7" id="KW-0406">Ion transport</keyword>
<dbReference type="PANTHER" id="PTHR32552:SF81">
    <property type="entry name" value="TONB-DEPENDENT OUTER MEMBRANE RECEPTOR"/>
    <property type="match status" value="1"/>
</dbReference>
<dbReference type="Pfam" id="PF07715">
    <property type="entry name" value="Plug"/>
    <property type="match status" value="1"/>
</dbReference>
<dbReference type="InterPro" id="IPR012910">
    <property type="entry name" value="Plug_dom"/>
</dbReference>
<keyword evidence="17" id="KW-1185">Reference proteome</keyword>
<keyword evidence="8 12" id="KW-0798">TonB box</keyword>
<dbReference type="AlphaFoldDB" id="A0A418WMJ6"/>
<feature type="domain" description="TonB-dependent receptor-like beta-barrel" evidence="14">
    <location>
        <begin position="347"/>
        <end position="497"/>
    </location>
</feature>
<gene>
    <name evidence="16" type="ORF">D3876_13975</name>
</gene>
<protein>
    <submittedName>
        <fullName evidence="16">TonB-dependent receptor</fullName>
    </submittedName>
</protein>
<keyword evidence="16" id="KW-0675">Receptor</keyword>
<evidence type="ECO:0000313" key="16">
    <source>
        <dbReference type="EMBL" id="RJF91221.1"/>
    </source>
</evidence>
<name>A0A418WMJ6_9SPHN</name>
<dbReference type="SUPFAM" id="SSF56935">
    <property type="entry name" value="Porins"/>
    <property type="match status" value="1"/>
</dbReference>
<evidence type="ECO:0000256" key="9">
    <source>
        <dbReference type="ARBA" id="ARBA00023136"/>
    </source>
</evidence>
<evidence type="ECO:0000256" key="3">
    <source>
        <dbReference type="ARBA" id="ARBA00022452"/>
    </source>
</evidence>
<reference evidence="16 17" key="1">
    <citation type="submission" date="2018-09" db="EMBL/GenBank/DDBJ databases">
        <authorList>
            <person name="Zhu H."/>
        </authorList>
    </citation>
    <scope>NUCLEOTIDE SEQUENCE [LARGE SCALE GENOMIC DNA]</scope>
    <source>
        <strain evidence="16 17">K2R01-6</strain>
    </source>
</reference>
<dbReference type="InterPro" id="IPR000531">
    <property type="entry name" value="Beta-barrel_TonB"/>
</dbReference>
<dbReference type="InterPro" id="IPR036942">
    <property type="entry name" value="Beta-barrel_TonB_sf"/>
</dbReference>
<evidence type="ECO:0000256" key="13">
    <source>
        <dbReference type="SAM" id="MobiDB-lite"/>
    </source>
</evidence>
<evidence type="ECO:0000313" key="17">
    <source>
        <dbReference type="Proteomes" id="UP000286100"/>
    </source>
</evidence>
<keyword evidence="6" id="KW-0408">Iron</keyword>
<evidence type="ECO:0000256" key="11">
    <source>
        <dbReference type="PROSITE-ProRule" id="PRU01360"/>
    </source>
</evidence>
<evidence type="ECO:0000256" key="7">
    <source>
        <dbReference type="ARBA" id="ARBA00023065"/>
    </source>
</evidence>
<accession>A0A418WMJ6</accession>
<keyword evidence="9 11" id="KW-0472">Membrane</keyword>
<evidence type="ECO:0000256" key="5">
    <source>
        <dbReference type="ARBA" id="ARBA00022692"/>
    </source>
</evidence>
<dbReference type="OrthoDB" id="7223550at2"/>
<evidence type="ECO:0000256" key="10">
    <source>
        <dbReference type="ARBA" id="ARBA00023237"/>
    </source>
</evidence>
<dbReference type="InterPro" id="IPR039426">
    <property type="entry name" value="TonB-dep_rcpt-like"/>
</dbReference>
<feature type="region of interest" description="Disordered" evidence="13">
    <location>
        <begin position="1"/>
        <end position="21"/>
    </location>
</feature>
<keyword evidence="3 11" id="KW-1134">Transmembrane beta strand</keyword>
<dbReference type="GO" id="GO:0009279">
    <property type="term" value="C:cell outer membrane"/>
    <property type="evidence" value="ECO:0007669"/>
    <property type="project" value="UniProtKB-SubCell"/>
</dbReference>
<evidence type="ECO:0000256" key="2">
    <source>
        <dbReference type="ARBA" id="ARBA00022448"/>
    </source>
</evidence>
<keyword evidence="10 11" id="KW-0998">Cell outer membrane</keyword>
<evidence type="ECO:0000259" key="15">
    <source>
        <dbReference type="Pfam" id="PF07715"/>
    </source>
</evidence>
<evidence type="ECO:0000256" key="6">
    <source>
        <dbReference type="ARBA" id="ARBA00023004"/>
    </source>
</evidence>
<evidence type="ECO:0000259" key="14">
    <source>
        <dbReference type="Pfam" id="PF00593"/>
    </source>
</evidence>
<comment type="subcellular location">
    <subcellularLocation>
        <location evidence="1 11">Cell outer membrane</location>
        <topology evidence="1 11">Multi-pass membrane protein</topology>
    </subcellularLocation>
</comment>
<proteinExistence type="inferred from homology"/>
<dbReference type="Proteomes" id="UP000286100">
    <property type="component" value="Unassembled WGS sequence"/>
</dbReference>
<evidence type="ECO:0000256" key="12">
    <source>
        <dbReference type="RuleBase" id="RU003357"/>
    </source>
</evidence>
<keyword evidence="2 11" id="KW-0813">Transport</keyword>
<comment type="similarity">
    <text evidence="11 12">Belongs to the TonB-dependent receptor family.</text>
</comment>
<comment type="caution">
    <text evidence="16">The sequence shown here is derived from an EMBL/GenBank/DDBJ whole genome shotgun (WGS) entry which is preliminary data.</text>
</comment>
<evidence type="ECO:0000256" key="1">
    <source>
        <dbReference type="ARBA" id="ARBA00004571"/>
    </source>
</evidence>
<feature type="domain" description="TonB-dependent receptor plug" evidence="15">
    <location>
        <begin position="76"/>
        <end position="183"/>
    </location>
</feature>
<dbReference type="EMBL" id="QYUM01000003">
    <property type="protein sequence ID" value="RJF91221.1"/>
    <property type="molecule type" value="Genomic_DNA"/>
</dbReference>
<dbReference type="Gene3D" id="2.40.170.20">
    <property type="entry name" value="TonB-dependent receptor, beta-barrel domain"/>
    <property type="match status" value="1"/>
</dbReference>
<dbReference type="GO" id="GO:0006826">
    <property type="term" value="P:iron ion transport"/>
    <property type="evidence" value="ECO:0007669"/>
    <property type="project" value="UniProtKB-KW"/>
</dbReference>
<dbReference type="Pfam" id="PF00593">
    <property type="entry name" value="TonB_dep_Rec_b-barrel"/>
    <property type="match status" value="1"/>
</dbReference>
<organism evidence="16 17">
    <name type="scientific">Sphingomonas cavernae</name>
    <dbReference type="NCBI Taxonomy" id="2320861"/>
    <lineage>
        <taxon>Bacteria</taxon>
        <taxon>Pseudomonadati</taxon>
        <taxon>Pseudomonadota</taxon>
        <taxon>Alphaproteobacteria</taxon>
        <taxon>Sphingomonadales</taxon>
        <taxon>Sphingomonadaceae</taxon>
        <taxon>Sphingomonas</taxon>
    </lineage>
</organism>
<dbReference type="PANTHER" id="PTHR32552">
    <property type="entry name" value="FERRICHROME IRON RECEPTOR-RELATED"/>
    <property type="match status" value="1"/>
</dbReference>
<keyword evidence="5 11" id="KW-0812">Transmembrane</keyword>